<feature type="transmembrane region" description="Helical" evidence="4">
    <location>
        <begin position="181"/>
        <end position="200"/>
    </location>
</feature>
<evidence type="ECO:0000256" key="1">
    <source>
        <dbReference type="ARBA" id="ARBA00006347"/>
    </source>
</evidence>
<keyword evidence="4" id="KW-0472">Membrane</keyword>
<evidence type="ECO:0000256" key="5">
    <source>
        <dbReference type="SAM" id="SignalP"/>
    </source>
</evidence>
<dbReference type="Proteomes" id="UP001295684">
    <property type="component" value="Unassembled WGS sequence"/>
</dbReference>
<evidence type="ECO:0000313" key="9">
    <source>
        <dbReference type="Proteomes" id="UP001295684"/>
    </source>
</evidence>
<dbReference type="GO" id="GO:0006457">
    <property type="term" value="P:protein folding"/>
    <property type="evidence" value="ECO:0007669"/>
    <property type="project" value="TreeGrafter"/>
</dbReference>
<evidence type="ECO:0000256" key="2">
    <source>
        <dbReference type="ARBA" id="ARBA00022729"/>
    </source>
</evidence>
<dbReference type="Gene3D" id="3.40.30.10">
    <property type="entry name" value="Glutaredoxin"/>
    <property type="match status" value="1"/>
</dbReference>
<dbReference type="InterPro" id="IPR017937">
    <property type="entry name" value="Thioredoxin_CS"/>
</dbReference>
<dbReference type="AlphaFoldDB" id="A0AAD2D3R4"/>
<feature type="domain" description="Thioredoxin" evidence="6">
    <location>
        <begin position="25"/>
        <end position="132"/>
    </location>
</feature>
<evidence type="ECO:0000259" key="6">
    <source>
        <dbReference type="PROSITE" id="PS51352"/>
    </source>
</evidence>
<dbReference type="PANTHER" id="PTHR45672">
    <property type="entry name" value="PROTEIN DISULFIDE-ISOMERASE C17H9.14C-RELATED"/>
    <property type="match status" value="1"/>
</dbReference>
<name>A0AAD2D3R4_EUPCR</name>
<gene>
    <name evidence="7" type="ORF">ECRASSUSDP1_LOCUS20585</name>
    <name evidence="8" type="ORF">ECRASSUSDP1_LOCUS20586</name>
</gene>
<feature type="chain" id="PRO_5042440659" description="Thioredoxin domain-containing protein" evidence="5">
    <location>
        <begin position="20"/>
        <end position="235"/>
    </location>
</feature>
<dbReference type="PROSITE" id="PS00194">
    <property type="entry name" value="THIOREDOXIN_1"/>
    <property type="match status" value="1"/>
</dbReference>
<dbReference type="GO" id="GO:0003756">
    <property type="term" value="F:protein disulfide isomerase activity"/>
    <property type="evidence" value="ECO:0007669"/>
    <property type="project" value="TreeGrafter"/>
</dbReference>
<keyword evidence="2 5" id="KW-0732">Signal</keyword>
<feature type="signal peptide" evidence="5">
    <location>
        <begin position="1"/>
        <end position="19"/>
    </location>
</feature>
<dbReference type="SUPFAM" id="SSF52833">
    <property type="entry name" value="Thioredoxin-like"/>
    <property type="match status" value="1"/>
</dbReference>
<organism evidence="8 9">
    <name type="scientific">Euplotes crassus</name>
    <dbReference type="NCBI Taxonomy" id="5936"/>
    <lineage>
        <taxon>Eukaryota</taxon>
        <taxon>Sar</taxon>
        <taxon>Alveolata</taxon>
        <taxon>Ciliophora</taxon>
        <taxon>Intramacronucleata</taxon>
        <taxon>Spirotrichea</taxon>
        <taxon>Hypotrichia</taxon>
        <taxon>Euplotida</taxon>
        <taxon>Euplotidae</taxon>
        <taxon>Moneuplotes</taxon>
    </lineage>
</organism>
<accession>A0AAD2D3R4</accession>
<dbReference type="Pfam" id="PF00085">
    <property type="entry name" value="Thioredoxin"/>
    <property type="match status" value="1"/>
</dbReference>
<dbReference type="CDD" id="cd02961">
    <property type="entry name" value="PDI_a_family"/>
    <property type="match status" value="1"/>
</dbReference>
<protein>
    <recommendedName>
        <fullName evidence="6">Thioredoxin domain-containing protein</fullName>
    </recommendedName>
</protein>
<keyword evidence="4" id="KW-1133">Transmembrane helix</keyword>
<keyword evidence="9" id="KW-1185">Reference proteome</keyword>
<keyword evidence="3" id="KW-0175">Coiled coil</keyword>
<dbReference type="EMBL" id="CAMPGE010021003">
    <property type="protein sequence ID" value="CAI2379177.1"/>
    <property type="molecule type" value="Genomic_DNA"/>
</dbReference>
<dbReference type="PROSITE" id="PS51352">
    <property type="entry name" value="THIOREDOXIN_2"/>
    <property type="match status" value="1"/>
</dbReference>
<dbReference type="EMBL" id="CAMPGE010021002">
    <property type="protein sequence ID" value="CAI2379176.1"/>
    <property type="molecule type" value="Genomic_DNA"/>
</dbReference>
<sequence>MKALISILVLVALFGAAYGFHNSTVLTEEDFMDGTVMDANGTVNGVWFIKFYAPWCGHCKRLKPTWEELANEAYGTGVNIGSLDCTENRNACERVDVSGYPTLYVLDESGAYQFSNRRELTNLLQFITNKNYLTYGEKAQILADEDVPKTTFGKMYLEISKGLETIFEGIGLGMVPHFGQLAIAAFICSLPFLLIIYALCYPDEEYQAIQERIKEMEEKEKKNKEAMKTKIEKKD</sequence>
<proteinExistence type="inferred from homology"/>
<evidence type="ECO:0000313" key="8">
    <source>
        <dbReference type="EMBL" id="CAI2379177.1"/>
    </source>
</evidence>
<evidence type="ECO:0000256" key="3">
    <source>
        <dbReference type="SAM" id="Coils"/>
    </source>
</evidence>
<comment type="caution">
    <text evidence="8">The sequence shown here is derived from an EMBL/GenBank/DDBJ whole genome shotgun (WGS) entry which is preliminary data.</text>
</comment>
<dbReference type="InterPro" id="IPR036249">
    <property type="entry name" value="Thioredoxin-like_sf"/>
</dbReference>
<evidence type="ECO:0000256" key="4">
    <source>
        <dbReference type="SAM" id="Phobius"/>
    </source>
</evidence>
<comment type="similarity">
    <text evidence="1">Belongs to the protein disulfide isomerase family.</text>
</comment>
<keyword evidence="4" id="KW-0812">Transmembrane</keyword>
<dbReference type="InterPro" id="IPR013766">
    <property type="entry name" value="Thioredoxin_domain"/>
</dbReference>
<dbReference type="PANTHER" id="PTHR45672:SF3">
    <property type="entry name" value="THIOREDOXIN DOMAIN-CONTAINING PROTEIN 5"/>
    <property type="match status" value="1"/>
</dbReference>
<evidence type="ECO:0000313" key="7">
    <source>
        <dbReference type="EMBL" id="CAI2379176.1"/>
    </source>
</evidence>
<dbReference type="PRINTS" id="PR00421">
    <property type="entry name" value="THIOREDOXIN"/>
</dbReference>
<feature type="coiled-coil region" evidence="3">
    <location>
        <begin position="206"/>
        <end position="234"/>
    </location>
</feature>
<reference evidence="8" key="1">
    <citation type="submission" date="2023-07" db="EMBL/GenBank/DDBJ databases">
        <authorList>
            <consortium name="AG Swart"/>
            <person name="Singh M."/>
            <person name="Singh A."/>
            <person name="Seah K."/>
            <person name="Emmerich C."/>
        </authorList>
    </citation>
    <scope>NUCLEOTIDE SEQUENCE</scope>
    <source>
        <strain evidence="8">DP1</strain>
    </source>
</reference>
<dbReference type="GO" id="GO:0005783">
    <property type="term" value="C:endoplasmic reticulum"/>
    <property type="evidence" value="ECO:0007669"/>
    <property type="project" value="TreeGrafter"/>
</dbReference>
<dbReference type="InterPro" id="IPR051063">
    <property type="entry name" value="PDI"/>
</dbReference>